<reference evidence="1 2" key="1">
    <citation type="journal article" date="2023" name="Elife">
        <title>Identification of key yeast species and microbe-microbe interactions impacting larval growth of Drosophila in the wild.</title>
        <authorList>
            <person name="Mure A."/>
            <person name="Sugiura Y."/>
            <person name="Maeda R."/>
            <person name="Honda K."/>
            <person name="Sakurai N."/>
            <person name="Takahashi Y."/>
            <person name="Watada M."/>
            <person name="Katoh T."/>
            <person name="Gotoh A."/>
            <person name="Gotoh Y."/>
            <person name="Taniguchi I."/>
            <person name="Nakamura K."/>
            <person name="Hayashi T."/>
            <person name="Katayama T."/>
            <person name="Uemura T."/>
            <person name="Hattori Y."/>
        </authorList>
    </citation>
    <scope>NUCLEOTIDE SEQUENCE [LARGE SCALE GENOMIC DNA]</scope>
    <source>
        <strain evidence="1 2">SC-9</strain>
    </source>
</reference>
<sequence length="60" mass="7079">MGIHGVILKLEAKCTVKLIIENICILLNRTIHFNIQIVRDKIHMTYNRKLLKYEQTEISN</sequence>
<keyword evidence="2" id="KW-1185">Reference proteome</keyword>
<comment type="caution">
    <text evidence="1">The sequence shown here is derived from an EMBL/GenBank/DDBJ whole genome shotgun (WGS) entry which is preliminary data.</text>
</comment>
<dbReference type="RefSeq" id="XP_064851515.1">
    <property type="nucleotide sequence ID" value="XM_064995443.1"/>
</dbReference>
<dbReference type="EMBL" id="BTFZ01000002">
    <property type="protein sequence ID" value="GMM34515.1"/>
    <property type="molecule type" value="Genomic_DNA"/>
</dbReference>
<name>A0AAV5QJ53_9ASCO</name>
<gene>
    <name evidence="1" type="ORF">DASC09_018400</name>
</gene>
<organism evidence="1 2">
    <name type="scientific">Saccharomycopsis crataegensis</name>
    <dbReference type="NCBI Taxonomy" id="43959"/>
    <lineage>
        <taxon>Eukaryota</taxon>
        <taxon>Fungi</taxon>
        <taxon>Dikarya</taxon>
        <taxon>Ascomycota</taxon>
        <taxon>Saccharomycotina</taxon>
        <taxon>Saccharomycetes</taxon>
        <taxon>Saccharomycopsidaceae</taxon>
        <taxon>Saccharomycopsis</taxon>
    </lineage>
</organism>
<accession>A0AAV5QJ53</accession>
<dbReference type="AlphaFoldDB" id="A0AAV5QJ53"/>
<evidence type="ECO:0000313" key="1">
    <source>
        <dbReference type="EMBL" id="GMM34515.1"/>
    </source>
</evidence>
<dbReference type="GeneID" id="90072494"/>
<evidence type="ECO:0000313" key="2">
    <source>
        <dbReference type="Proteomes" id="UP001360560"/>
    </source>
</evidence>
<dbReference type="Proteomes" id="UP001360560">
    <property type="component" value="Unassembled WGS sequence"/>
</dbReference>
<protein>
    <submittedName>
        <fullName evidence="1">Uncharacterized protein</fullName>
    </submittedName>
</protein>
<proteinExistence type="predicted"/>